<dbReference type="InterPro" id="IPR004089">
    <property type="entry name" value="MCPsignal_dom"/>
</dbReference>
<feature type="transmembrane region" description="Helical" evidence="6">
    <location>
        <begin position="189"/>
        <end position="210"/>
    </location>
</feature>
<evidence type="ECO:0000313" key="10">
    <source>
        <dbReference type="Proteomes" id="UP001379444"/>
    </source>
</evidence>
<accession>A0ABZ2GFK8</accession>
<dbReference type="CDD" id="cd11386">
    <property type="entry name" value="MCP_signal"/>
    <property type="match status" value="1"/>
</dbReference>
<feature type="transmembrane region" description="Helical" evidence="6">
    <location>
        <begin position="12"/>
        <end position="34"/>
    </location>
</feature>
<protein>
    <submittedName>
        <fullName evidence="9">Methyl-accepting chemotaxis protein</fullName>
    </submittedName>
</protein>
<evidence type="ECO:0000256" key="1">
    <source>
        <dbReference type="ARBA" id="ARBA00022500"/>
    </source>
</evidence>
<dbReference type="PANTHER" id="PTHR43531:SF5">
    <property type="entry name" value="METHYL-ACCEPTING CHEMOTAXIS PROTEIN III"/>
    <property type="match status" value="1"/>
</dbReference>
<name>A0ABZ2GFK8_9GAMM</name>
<dbReference type="SUPFAM" id="SSF58104">
    <property type="entry name" value="Methyl-accepting chemotaxis protein (MCP) signaling domain"/>
    <property type="match status" value="1"/>
</dbReference>
<dbReference type="InterPro" id="IPR024478">
    <property type="entry name" value="HlyB_4HB_MCP"/>
</dbReference>
<evidence type="ECO:0000256" key="5">
    <source>
        <dbReference type="SAM" id="Coils"/>
    </source>
</evidence>
<dbReference type="Proteomes" id="UP001379444">
    <property type="component" value="Chromosome"/>
</dbReference>
<feature type="coiled-coil region" evidence="5">
    <location>
        <begin position="289"/>
        <end position="326"/>
    </location>
</feature>
<dbReference type="CDD" id="cd19411">
    <property type="entry name" value="MCP2201-like_sensor"/>
    <property type="match status" value="1"/>
</dbReference>
<evidence type="ECO:0000256" key="3">
    <source>
        <dbReference type="ARBA" id="ARBA00029447"/>
    </source>
</evidence>
<dbReference type="Gene3D" id="1.10.287.950">
    <property type="entry name" value="Methyl-accepting chemotaxis protein"/>
    <property type="match status" value="1"/>
</dbReference>
<gene>
    <name evidence="9" type="ORF">QNA12_08200</name>
</gene>
<dbReference type="PROSITE" id="PS50885">
    <property type="entry name" value="HAMP"/>
    <property type="match status" value="1"/>
</dbReference>
<dbReference type="InterPro" id="IPR004090">
    <property type="entry name" value="Chemotax_Me-accpt_rcpt"/>
</dbReference>
<comment type="similarity">
    <text evidence="3">Belongs to the methyl-accepting chemotaxis (MCP) protein family.</text>
</comment>
<dbReference type="Pfam" id="PF12729">
    <property type="entry name" value="4HB_MCP_1"/>
    <property type="match status" value="1"/>
</dbReference>
<dbReference type="SMART" id="SM00283">
    <property type="entry name" value="MA"/>
    <property type="match status" value="1"/>
</dbReference>
<dbReference type="EMBL" id="CP125967">
    <property type="protein sequence ID" value="WWO39927.1"/>
    <property type="molecule type" value="Genomic_DNA"/>
</dbReference>
<feature type="domain" description="Methyl-accepting transducer" evidence="7">
    <location>
        <begin position="270"/>
        <end position="499"/>
    </location>
</feature>
<dbReference type="Pfam" id="PF00015">
    <property type="entry name" value="MCPsignal"/>
    <property type="match status" value="1"/>
</dbReference>
<feature type="domain" description="HAMP" evidence="8">
    <location>
        <begin position="212"/>
        <end position="265"/>
    </location>
</feature>
<keyword evidence="1" id="KW-0145">Chemotaxis</keyword>
<dbReference type="PROSITE" id="PS50111">
    <property type="entry name" value="CHEMOTAXIS_TRANSDUC_2"/>
    <property type="match status" value="1"/>
</dbReference>
<keyword evidence="2 4" id="KW-0807">Transducer</keyword>
<evidence type="ECO:0000259" key="7">
    <source>
        <dbReference type="PROSITE" id="PS50111"/>
    </source>
</evidence>
<keyword evidence="6" id="KW-0472">Membrane</keyword>
<dbReference type="PANTHER" id="PTHR43531">
    <property type="entry name" value="PROTEIN ICFG"/>
    <property type="match status" value="1"/>
</dbReference>
<reference evidence="9 10" key="1">
    <citation type="journal article" date="2024" name="Front. Plant Sci.">
        <title>Comprehensive phenomic and genomic studies of the species, Pectobacterium cacticida and proposal for reclassification as Alcorniella cacticida comb. nov.</title>
        <authorList>
            <person name="Jonca J."/>
            <person name="Pirhonen M."/>
            <person name="Waleron M.M."/>
            <person name="Gawor J."/>
            <person name="Mrozik A."/>
            <person name="Smoktunowicz M."/>
            <person name="Waleron K."/>
            <person name="Waleron M."/>
        </authorList>
    </citation>
    <scope>NUCLEOTIDE SEQUENCE [LARGE SCALE GENOMIC DNA]</scope>
    <source>
        <strain evidence="9 10">DPMP6</strain>
    </source>
</reference>
<evidence type="ECO:0000259" key="8">
    <source>
        <dbReference type="PROSITE" id="PS50885"/>
    </source>
</evidence>
<sequence>MNILNWGIGKRLGSGFGILCLMLILVGGISIFSLSTLKDTASMIVQNEYPLTVTGNEVIRQVNANYIATSQMLLSRKIEMRQKRAEALKNGLAKNNILFEKLKSDTAGDAKAAELLANIDEVRSRSLQLINQIISLRENDRDGALDIYFGEAFVVQEQLLQLVSAFIEYCDNRMIAADQDMSDRYISTLWEMGVIILISISLGIITALVITRSVVRPVMVALDGIEATGRGDMTTQFKDKYHQDETGRLLSGLKITVHNISKILHQIRDSAAAVSSAASQIAAGNQDLSSRTEEQASALEETASALEQLTATVENTAANARQAQMRVVDGGAIVKRNNEIMSLTVHQMAGIHQSSQKMADIITVIESIAFQTNILALNAAVEAARAGETGRGFAVVAGEVRNLAQKSAIAAKDIKALIDESVAQAKAGRDLIEKAGTAMHEMSVNAESVEQIINEIAQAAREQSDGIRQINQAVGQIDTMTQQNAALVEESASAAQSMSDQAVAMEALVGSFRLDNQDKNRFVDQIPPTENRVKLAFINQPQPRKLDMIEKRKEN</sequence>
<evidence type="ECO:0000256" key="2">
    <source>
        <dbReference type="ARBA" id="ARBA00023224"/>
    </source>
</evidence>
<keyword evidence="10" id="KW-1185">Reference proteome</keyword>
<evidence type="ECO:0000313" key="9">
    <source>
        <dbReference type="EMBL" id="WWO39927.1"/>
    </source>
</evidence>
<proteinExistence type="inferred from homology"/>
<dbReference type="InterPro" id="IPR051310">
    <property type="entry name" value="MCP_chemotaxis"/>
</dbReference>
<organism evidence="9 10">
    <name type="scientific">Pectobacterium cacticida</name>
    <dbReference type="NCBI Taxonomy" id="69221"/>
    <lineage>
        <taxon>Bacteria</taxon>
        <taxon>Pseudomonadati</taxon>
        <taxon>Pseudomonadota</taxon>
        <taxon>Gammaproteobacteria</taxon>
        <taxon>Enterobacterales</taxon>
        <taxon>Pectobacteriaceae</taxon>
        <taxon>Pectobacterium</taxon>
    </lineage>
</organism>
<keyword evidence="6" id="KW-0812">Transmembrane</keyword>
<dbReference type="InterPro" id="IPR003660">
    <property type="entry name" value="HAMP_dom"/>
</dbReference>
<evidence type="ECO:0000256" key="4">
    <source>
        <dbReference type="PROSITE-ProRule" id="PRU00284"/>
    </source>
</evidence>
<evidence type="ECO:0000256" key="6">
    <source>
        <dbReference type="SAM" id="Phobius"/>
    </source>
</evidence>
<dbReference type="RefSeq" id="WP_264496092.1">
    <property type="nucleotide sequence ID" value="NZ_JBHLXY010000001.1"/>
</dbReference>
<keyword evidence="6" id="KW-1133">Transmembrane helix</keyword>
<keyword evidence="5" id="KW-0175">Coiled coil</keyword>
<dbReference type="InterPro" id="IPR047347">
    <property type="entry name" value="YvaQ-like_sensor"/>
</dbReference>
<dbReference type="PRINTS" id="PR00260">
    <property type="entry name" value="CHEMTRNSDUCR"/>
</dbReference>